<protein>
    <recommendedName>
        <fullName evidence="6">Glycosyltransferase</fullName>
        <ecNumber evidence="6">2.4.1.-</ecNumber>
    </recommendedName>
</protein>
<evidence type="ECO:0000313" key="9">
    <source>
        <dbReference type="Proteomes" id="UP000685013"/>
    </source>
</evidence>
<keyword evidence="4 5" id="KW-0808">Transferase</keyword>
<dbReference type="EMBL" id="JAGKQH010000003">
    <property type="protein sequence ID" value="KAG6604384.1"/>
    <property type="molecule type" value="Genomic_DNA"/>
</dbReference>
<comment type="caution">
    <text evidence="8">The sequence shown here is derived from an EMBL/GenBank/DDBJ whole genome shotgun (WGS) entry which is preliminary data.</text>
</comment>
<evidence type="ECO:0000256" key="2">
    <source>
        <dbReference type="ARBA" id="ARBA00009995"/>
    </source>
</evidence>
<dbReference type="FunFam" id="3.40.50.2000:FF:000047">
    <property type="entry name" value="Glycosyltransferase"/>
    <property type="match status" value="1"/>
</dbReference>
<evidence type="ECO:0000313" key="8">
    <source>
        <dbReference type="EMBL" id="KAG6604384.1"/>
    </source>
</evidence>
<dbReference type="Pfam" id="PF26168">
    <property type="entry name" value="Glyco_transf_N"/>
    <property type="match status" value="1"/>
</dbReference>
<evidence type="ECO:0000256" key="4">
    <source>
        <dbReference type="ARBA" id="ARBA00022679"/>
    </source>
</evidence>
<dbReference type="InterPro" id="IPR058980">
    <property type="entry name" value="Glyco_transf_N"/>
</dbReference>
<dbReference type="Proteomes" id="UP000685013">
    <property type="component" value="Chromosome 3"/>
</dbReference>
<sequence length="499" mass="56276">MASSSPRNQLQVQVQPHFVLVPLMAQGHMIPMTDIATLLAHRGIFVTFVTTPYNAIRFESFFARAKQSALPISLLQIPFPCLQVGLPLGCENLDALPSRALLRNFYEALSLLQQPLEQFLDHHLLPPTCIVSDKYLYWTSQIAHRFRCPRVIFHGTGCFSLLSTHNLQLYSPHTSVDSDKQPFLVPRLPHKIEITKSQLPGSLIKSPDFDDIREKIREAEQEAYGVVVNSFTELEDGYSEIYQRQINKKLWCVGPVSLCNKTSSEKYNRGNRAPIKQSHCLNWLDSMIPRSVLYICLGSLCRMIPSQLIQIGQSLESSNRPFIWIIKNRDENCSELEKWVSEEGFEEKIKGRGLIIRGWAPQLMILSHPSIGGFVTHCGWNSTVEGICSGVPMITWPQFAEQFLNEKLVVEVLKIGVRIGVEGAVRWGEEERGGVLVKKEAIEEAIEMAMDGGEGEERRRRSRALSKMASKAMENGGSSHINFSLFIQDVMAQSSLLNP</sequence>
<dbReference type="GO" id="GO:0035251">
    <property type="term" value="F:UDP-glucosyltransferase activity"/>
    <property type="evidence" value="ECO:0007669"/>
    <property type="project" value="TreeGrafter"/>
</dbReference>
<dbReference type="InterPro" id="IPR002213">
    <property type="entry name" value="UDP_glucos_trans"/>
</dbReference>
<gene>
    <name evidence="8" type="primary">UGT73D1</name>
    <name evidence="8" type="ORF">SDJN03_04993</name>
</gene>
<evidence type="ECO:0000256" key="1">
    <source>
        <dbReference type="ARBA" id="ARBA00004721"/>
    </source>
</evidence>
<organism evidence="8 9">
    <name type="scientific">Cucurbita argyrosperma subsp. sororia</name>
    <dbReference type="NCBI Taxonomy" id="37648"/>
    <lineage>
        <taxon>Eukaryota</taxon>
        <taxon>Viridiplantae</taxon>
        <taxon>Streptophyta</taxon>
        <taxon>Embryophyta</taxon>
        <taxon>Tracheophyta</taxon>
        <taxon>Spermatophyta</taxon>
        <taxon>Magnoliopsida</taxon>
        <taxon>eudicotyledons</taxon>
        <taxon>Gunneridae</taxon>
        <taxon>Pentapetalae</taxon>
        <taxon>rosids</taxon>
        <taxon>fabids</taxon>
        <taxon>Cucurbitales</taxon>
        <taxon>Cucurbitaceae</taxon>
        <taxon>Cucurbiteae</taxon>
        <taxon>Cucurbita</taxon>
    </lineage>
</organism>
<dbReference type="PANTHER" id="PTHR48047">
    <property type="entry name" value="GLYCOSYLTRANSFERASE"/>
    <property type="match status" value="1"/>
</dbReference>
<keyword evidence="9" id="KW-1185">Reference proteome</keyword>
<dbReference type="CDD" id="cd03784">
    <property type="entry name" value="GT1_Gtf-like"/>
    <property type="match status" value="1"/>
</dbReference>
<name>A0AAV6NYX8_9ROSI</name>
<reference evidence="8 9" key="1">
    <citation type="journal article" date="2021" name="Hortic Res">
        <title>The domestication of Cucurbita argyrosperma as revealed by the genome of its wild relative.</title>
        <authorList>
            <person name="Barrera-Redondo J."/>
            <person name="Sanchez-de la Vega G."/>
            <person name="Aguirre-Liguori J.A."/>
            <person name="Castellanos-Morales G."/>
            <person name="Gutierrez-Guerrero Y.T."/>
            <person name="Aguirre-Dugua X."/>
            <person name="Aguirre-Planter E."/>
            <person name="Tenaillon M.I."/>
            <person name="Lira-Saade R."/>
            <person name="Eguiarte L.E."/>
        </authorList>
    </citation>
    <scope>NUCLEOTIDE SEQUENCE [LARGE SCALE GENOMIC DNA]</scope>
    <source>
        <strain evidence="8">JBR-2021</strain>
    </source>
</reference>
<dbReference type="FunFam" id="3.40.50.2000:FF:000071">
    <property type="entry name" value="Glycosyltransferase"/>
    <property type="match status" value="1"/>
</dbReference>
<comment type="similarity">
    <text evidence="2 5">Belongs to the UDP-glycosyltransferase family.</text>
</comment>
<comment type="pathway">
    <text evidence="1">Secondary metabolite biosynthesis; terpenoid biosynthesis.</text>
</comment>
<dbReference type="InterPro" id="IPR035595">
    <property type="entry name" value="UDP_glycos_trans_CS"/>
</dbReference>
<evidence type="ECO:0000256" key="6">
    <source>
        <dbReference type="RuleBase" id="RU362057"/>
    </source>
</evidence>
<evidence type="ECO:0000256" key="3">
    <source>
        <dbReference type="ARBA" id="ARBA00022676"/>
    </source>
</evidence>
<proteinExistence type="inferred from homology"/>
<dbReference type="PANTHER" id="PTHR48047:SF143">
    <property type="entry name" value="UDP-GLYCOSYLTRANSFERASE 73D1"/>
    <property type="match status" value="1"/>
</dbReference>
<dbReference type="PROSITE" id="PS00375">
    <property type="entry name" value="UDPGT"/>
    <property type="match status" value="1"/>
</dbReference>
<keyword evidence="3 5" id="KW-0328">Glycosyltransferase</keyword>
<dbReference type="Pfam" id="PF00201">
    <property type="entry name" value="UDPGT"/>
    <property type="match status" value="1"/>
</dbReference>
<accession>A0AAV6NYX8</accession>
<dbReference type="EC" id="2.4.1.-" evidence="6"/>
<dbReference type="AlphaFoldDB" id="A0AAV6NYX8"/>
<feature type="domain" description="Glycosyltransferase N-terminal" evidence="7">
    <location>
        <begin position="19"/>
        <end position="256"/>
    </location>
</feature>
<feature type="non-terminal residue" evidence="8">
    <location>
        <position position="1"/>
    </location>
</feature>
<evidence type="ECO:0000256" key="5">
    <source>
        <dbReference type="RuleBase" id="RU003718"/>
    </source>
</evidence>
<evidence type="ECO:0000259" key="7">
    <source>
        <dbReference type="Pfam" id="PF26168"/>
    </source>
</evidence>